<dbReference type="InterPro" id="IPR047647">
    <property type="entry name" value="ISAs1_transpos"/>
</dbReference>
<dbReference type="GO" id="GO:0006313">
    <property type="term" value="P:DNA transposition"/>
    <property type="evidence" value="ECO:0007669"/>
    <property type="project" value="InterPro"/>
</dbReference>
<feature type="domain" description="Transposase IS4-like" evidence="1">
    <location>
        <begin position="2"/>
        <end position="163"/>
    </location>
</feature>
<feature type="non-terminal residue" evidence="2">
    <location>
        <position position="200"/>
    </location>
</feature>
<dbReference type="PANTHER" id="PTHR30298:SF0">
    <property type="entry name" value="PROTEIN YBFL-RELATED"/>
    <property type="match status" value="1"/>
</dbReference>
<evidence type="ECO:0000259" key="1">
    <source>
        <dbReference type="Pfam" id="PF01609"/>
    </source>
</evidence>
<protein>
    <submittedName>
        <fullName evidence="2">ISAs1 family transposase</fullName>
    </submittedName>
</protein>
<dbReference type="Pfam" id="PF01609">
    <property type="entry name" value="DDE_Tnp_1"/>
    <property type="match status" value="1"/>
</dbReference>
<dbReference type="EMBL" id="NUPM01000108">
    <property type="protein sequence ID" value="PGY92679.1"/>
    <property type="molecule type" value="Genomic_DNA"/>
</dbReference>
<dbReference type="Proteomes" id="UP000223445">
    <property type="component" value="Unassembled WGS sequence"/>
</dbReference>
<dbReference type="InterPro" id="IPR002559">
    <property type="entry name" value="Transposase_11"/>
</dbReference>
<dbReference type="PANTHER" id="PTHR30298">
    <property type="entry name" value="H REPEAT-ASSOCIATED PREDICTED TRANSPOSASE"/>
    <property type="match status" value="1"/>
</dbReference>
<accession>A0AB36V0N2</accession>
<gene>
    <name evidence="2" type="ORF">COE48_33175</name>
</gene>
<proteinExistence type="predicted"/>
<evidence type="ECO:0000313" key="2">
    <source>
        <dbReference type="EMBL" id="PGY92679.1"/>
    </source>
</evidence>
<organism evidence="2 3">
    <name type="scientific">Bacillus thuringiensis</name>
    <dbReference type="NCBI Taxonomy" id="1428"/>
    <lineage>
        <taxon>Bacteria</taxon>
        <taxon>Bacillati</taxon>
        <taxon>Bacillota</taxon>
        <taxon>Bacilli</taxon>
        <taxon>Bacillales</taxon>
        <taxon>Bacillaceae</taxon>
        <taxon>Bacillus</taxon>
        <taxon>Bacillus cereus group</taxon>
    </lineage>
</organism>
<dbReference type="InterPro" id="IPR051698">
    <property type="entry name" value="Transposase_11-like"/>
</dbReference>
<name>A0AB36V0N2_BACTU</name>
<dbReference type="NCBIfam" id="NF033564">
    <property type="entry name" value="transpos_ISAs1"/>
    <property type="match status" value="1"/>
</dbReference>
<dbReference type="AlphaFoldDB" id="A0AB36V0N2"/>
<comment type="caution">
    <text evidence="2">The sequence shown here is derived from an EMBL/GenBank/DDBJ whole genome shotgun (WGS) entry which is preliminary data.</text>
</comment>
<feature type="non-terminal residue" evidence="2">
    <location>
        <position position="1"/>
    </location>
</feature>
<dbReference type="GO" id="GO:0003677">
    <property type="term" value="F:DNA binding"/>
    <property type="evidence" value="ECO:0007669"/>
    <property type="project" value="InterPro"/>
</dbReference>
<dbReference type="RefSeq" id="WP_141559177.1">
    <property type="nucleotide sequence ID" value="NZ_NUPM01000108.1"/>
</dbReference>
<sequence>QTDIASDIIQKKADYVLAIKENHKLLYQDITDYFHHAPFLEEIKQLKKGYVCTIEKSHSQIEKRSYYQTDDISWLEAKAKWKDVKSIGMVEKTMEKDDEFRVERRYYISSLQTDAALFAKAVRGHWDIEVMHWYLDVLFKEDSHKVLNKTAAMNLNVLRKIALAILKKWTPNTRKKVTSMRQKRVLLSMALHKFLPSILN</sequence>
<evidence type="ECO:0000313" key="3">
    <source>
        <dbReference type="Proteomes" id="UP000223445"/>
    </source>
</evidence>
<reference evidence="2 3" key="1">
    <citation type="submission" date="2017-09" db="EMBL/GenBank/DDBJ databases">
        <title>Large-scale bioinformatics analysis of Bacillus genomes uncovers conserved roles of natural products in bacterial physiology.</title>
        <authorList>
            <consortium name="Agbiome Team Llc"/>
            <person name="Bleich R.M."/>
            <person name="Grubbs K.J."/>
            <person name="Santa Maria K.C."/>
            <person name="Allen S.E."/>
            <person name="Farag S."/>
            <person name="Shank E.A."/>
            <person name="Bowers A."/>
        </authorList>
    </citation>
    <scope>NUCLEOTIDE SEQUENCE [LARGE SCALE GENOMIC DNA]</scope>
    <source>
        <strain evidence="2 3">AFS030179</strain>
    </source>
</reference>
<dbReference type="GO" id="GO:0004803">
    <property type="term" value="F:transposase activity"/>
    <property type="evidence" value="ECO:0007669"/>
    <property type="project" value="InterPro"/>
</dbReference>